<dbReference type="CDD" id="cd03784">
    <property type="entry name" value="GT1_Gtf-like"/>
    <property type="match status" value="1"/>
</dbReference>
<dbReference type="GO" id="GO:0016758">
    <property type="term" value="F:hexosyltransferase activity"/>
    <property type="evidence" value="ECO:0007669"/>
    <property type="project" value="UniProtKB-ARBA"/>
</dbReference>
<feature type="domain" description="Erythromycin biosynthesis protein CIII-like C-terminal" evidence="1">
    <location>
        <begin position="269"/>
        <end position="365"/>
    </location>
</feature>
<dbReference type="GO" id="GO:0008194">
    <property type="term" value="F:UDP-glycosyltransferase activity"/>
    <property type="evidence" value="ECO:0007669"/>
    <property type="project" value="InterPro"/>
</dbReference>
<dbReference type="InterPro" id="IPR010610">
    <property type="entry name" value="EryCIII-like_C"/>
</dbReference>
<proteinExistence type="predicted"/>
<gene>
    <name evidence="2" type="ORF">GLP40_00240</name>
</gene>
<evidence type="ECO:0000259" key="1">
    <source>
        <dbReference type="Pfam" id="PF06722"/>
    </source>
</evidence>
<accession>A0A6I3KRY6</accession>
<organism evidence="2 3">
    <name type="scientific">Nocardia aurantiaca</name>
    <dbReference type="NCBI Taxonomy" id="2675850"/>
    <lineage>
        <taxon>Bacteria</taxon>
        <taxon>Bacillati</taxon>
        <taxon>Actinomycetota</taxon>
        <taxon>Actinomycetes</taxon>
        <taxon>Mycobacteriales</taxon>
        <taxon>Nocardiaceae</taxon>
        <taxon>Nocardia</taxon>
    </lineage>
</organism>
<dbReference type="InterPro" id="IPR002213">
    <property type="entry name" value="UDP_glucos_trans"/>
</dbReference>
<dbReference type="EMBL" id="WMBB01000001">
    <property type="protein sequence ID" value="MTE11225.1"/>
    <property type="molecule type" value="Genomic_DNA"/>
</dbReference>
<dbReference type="PANTHER" id="PTHR48050:SF13">
    <property type="entry name" value="STEROL 3-BETA-GLUCOSYLTRANSFERASE UGT80A2"/>
    <property type="match status" value="1"/>
</dbReference>
<comment type="caution">
    <text evidence="2">The sequence shown here is derived from an EMBL/GenBank/DDBJ whole genome shotgun (WGS) entry which is preliminary data.</text>
</comment>
<evidence type="ECO:0000313" key="3">
    <source>
        <dbReference type="Proteomes" id="UP000432464"/>
    </source>
</evidence>
<dbReference type="GO" id="GO:0017000">
    <property type="term" value="P:antibiotic biosynthetic process"/>
    <property type="evidence" value="ECO:0007669"/>
    <property type="project" value="UniProtKB-ARBA"/>
</dbReference>
<protein>
    <submittedName>
        <fullName evidence="2">Glycosyltransferase</fullName>
    </submittedName>
</protein>
<dbReference type="AlphaFoldDB" id="A0A6I3KRY6"/>
<dbReference type="RefSeq" id="WP_154785800.1">
    <property type="nucleotide sequence ID" value="NZ_WMBB01000001.1"/>
</dbReference>
<dbReference type="SUPFAM" id="SSF53756">
    <property type="entry name" value="UDP-Glycosyltransferase/glycogen phosphorylase"/>
    <property type="match status" value="1"/>
</dbReference>
<keyword evidence="3" id="KW-1185">Reference proteome</keyword>
<reference evidence="2 3" key="1">
    <citation type="submission" date="2019-11" db="EMBL/GenBank/DDBJ databases">
        <title>Nocardia sp. nov. CT2-14 isolated from soil.</title>
        <authorList>
            <person name="Kanchanasin P."/>
            <person name="Tanasupawat S."/>
            <person name="Yuki M."/>
            <person name="Kudo T."/>
        </authorList>
    </citation>
    <scope>NUCLEOTIDE SEQUENCE [LARGE SCALE GENOMIC DNA]</scope>
    <source>
        <strain evidence="2 3">CT2-14</strain>
    </source>
</reference>
<name>A0A6I3KRY6_9NOCA</name>
<sequence length="404" mass="43569">MKHSYLLALTGDGGTVPPELGVVRRLVRRGHRVTVLAEESLAGPVAATGARLRPRAGAGYARDTADEIDAERPDLVLASYFAFGAMVAAQACEVPFSVLMPGIYPLPVEGGPPPGSGFGKARGPVGRLRDRVVGSLVQRRWDEELLPKLNALRADFGLERLAHYQDQARLARRQLVLSSAAFDFPGQGPDGVRWVGPILDEPDWVEGTTWTQHDGGDPLVLVALSTTFRSASLRLRQTECLQRISEALSLLPVRGVITTGPAVDPGEIRAPRNVAVMRAAPHSEIMRHSSLVVTHGGHGTLMRAFAADLPVVVLPHGRDNADNAARVRAHHAGTTLPQTATPQRIARAVRHTLRTPACYRAAAELGRAIRHDARGESLLYELEPALDHPDPAGDRILSVRELES</sequence>
<dbReference type="Proteomes" id="UP000432464">
    <property type="component" value="Unassembled WGS sequence"/>
</dbReference>
<keyword evidence="2" id="KW-0808">Transferase</keyword>
<evidence type="ECO:0000313" key="2">
    <source>
        <dbReference type="EMBL" id="MTE11225.1"/>
    </source>
</evidence>
<dbReference type="PANTHER" id="PTHR48050">
    <property type="entry name" value="STEROL 3-BETA-GLUCOSYLTRANSFERASE"/>
    <property type="match status" value="1"/>
</dbReference>
<dbReference type="InterPro" id="IPR050426">
    <property type="entry name" value="Glycosyltransferase_28"/>
</dbReference>
<dbReference type="Gene3D" id="3.40.50.2000">
    <property type="entry name" value="Glycogen Phosphorylase B"/>
    <property type="match status" value="3"/>
</dbReference>
<dbReference type="Pfam" id="PF06722">
    <property type="entry name" value="EryCIII-like_C"/>
    <property type="match status" value="1"/>
</dbReference>